<protein>
    <submittedName>
        <fullName evidence="4">Outer membrane lipoprotein Blc</fullName>
    </submittedName>
</protein>
<feature type="domain" description="Lipocalin/cytosolic fatty-acid binding" evidence="3">
    <location>
        <begin position="12"/>
        <end position="153"/>
    </location>
</feature>
<dbReference type="STRING" id="443218.AS9A_3096"/>
<dbReference type="SUPFAM" id="SSF50814">
    <property type="entry name" value="Lipocalins"/>
    <property type="match status" value="1"/>
</dbReference>
<keyword evidence="5" id="KW-1185">Reference proteome</keyword>
<dbReference type="eggNOG" id="COG3040">
    <property type="taxonomic scope" value="Bacteria"/>
</dbReference>
<dbReference type="PIRSF" id="PIRSF036893">
    <property type="entry name" value="Lipocalin_ApoD"/>
    <property type="match status" value="1"/>
</dbReference>
<dbReference type="KEGG" id="asd:AS9A_3096"/>
<dbReference type="GO" id="GO:0005737">
    <property type="term" value="C:cytoplasm"/>
    <property type="evidence" value="ECO:0007669"/>
    <property type="project" value="TreeGrafter"/>
</dbReference>
<name>F6ELU3_HOYSD</name>
<organism evidence="4 5">
    <name type="scientific">Hoyosella subflava (strain DSM 45089 / JCM 17490 / NBRC 109087 / DQS3-9A1)</name>
    <name type="common">Amycolicicoccus subflavus</name>
    <dbReference type="NCBI Taxonomy" id="443218"/>
    <lineage>
        <taxon>Bacteria</taxon>
        <taxon>Bacillati</taxon>
        <taxon>Actinomycetota</taxon>
        <taxon>Actinomycetes</taxon>
        <taxon>Mycobacteriales</taxon>
        <taxon>Hoyosellaceae</taxon>
        <taxon>Hoyosella</taxon>
    </lineage>
</organism>
<sequence>MLPEPLPPVPSLDVERYGGTWQQIAAIPQPFSLQCARDTRAEYGIIGPGEISVRNTCTTWTGEQSQIDGTARVTDPVTNAALRVRFPTVPFEIAEEIPNYVVTYVDDDYSLAIVGDPARTSGFVLSRTSSISTEQWQLVRSTIESRGWDSCFFLTSPTAGGLEEIRPLCTL</sequence>
<evidence type="ECO:0000256" key="2">
    <source>
        <dbReference type="PIRNR" id="PIRNR036893"/>
    </source>
</evidence>
<dbReference type="PANTHER" id="PTHR10612:SF34">
    <property type="entry name" value="APOLIPOPROTEIN D"/>
    <property type="match status" value="1"/>
</dbReference>
<dbReference type="AlphaFoldDB" id="F6ELU3"/>
<comment type="similarity">
    <text evidence="1 2">Belongs to the calycin superfamily. Lipocalin family.</text>
</comment>
<gene>
    <name evidence="4" type="ordered locus">AS9A_3096</name>
</gene>
<dbReference type="OrthoDB" id="594739at2"/>
<dbReference type="InterPro" id="IPR000566">
    <property type="entry name" value="Lipocln_cytosolic_FA-bd_dom"/>
</dbReference>
<dbReference type="HOGENOM" id="CLU_068449_1_1_11"/>
<dbReference type="InterPro" id="IPR012674">
    <property type="entry name" value="Calycin"/>
</dbReference>
<dbReference type="InterPro" id="IPR022271">
    <property type="entry name" value="Lipocalin_ApoD"/>
</dbReference>
<evidence type="ECO:0000313" key="5">
    <source>
        <dbReference type="Proteomes" id="UP000009235"/>
    </source>
</evidence>
<evidence type="ECO:0000256" key="1">
    <source>
        <dbReference type="ARBA" id="ARBA00006889"/>
    </source>
</evidence>
<dbReference type="Proteomes" id="UP000009235">
    <property type="component" value="Chromosome"/>
</dbReference>
<dbReference type="CDD" id="cd19438">
    <property type="entry name" value="lipocalin_Blc-like"/>
    <property type="match status" value="1"/>
</dbReference>
<dbReference type="GO" id="GO:0006629">
    <property type="term" value="P:lipid metabolic process"/>
    <property type="evidence" value="ECO:0007669"/>
    <property type="project" value="TreeGrafter"/>
</dbReference>
<dbReference type="GO" id="GO:0000302">
    <property type="term" value="P:response to reactive oxygen species"/>
    <property type="evidence" value="ECO:0007669"/>
    <property type="project" value="TreeGrafter"/>
</dbReference>
<reference evidence="4 5" key="1">
    <citation type="journal article" date="2011" name="J. Bacteriol.">
        <title>Complete genome sequence of Amycolicicoccus subflavus DQS3-9A1T, an actinomycete isolated from crude oil-polluted soil.</title>
        <authorList>
            <person name="Cai M."/>
            <person name="Chen W.M."/>
            <person name="Nie Y."/>
            <person name="Chi C.Q."/>
            <person name="Wang Y.N."/>
            <person name="Tang Y.Q."/>
            <person name="Li G.Y."/>
            <person name="Wu X.L."/>
        </authorList>
    </citation>
    <scope>NUCLEOTIDE SEQUENCE [LARGE SCALE GENOMIC DNA]</scope>
    <source>
        <strain evidence="5">DSM 45089 / DQS3-9A1</strain>
    </source>
</reference>
<dbReference type="RefSeq" id="WP_013807890.1">
    <property type="nucleotide sequence ID" value="NC_015564.1"/>
</dbReference>
<dbReference type="PANTHER" id="PTHR10612">
    <property type="entry name" value="APOLIPOPROTEIN D"/>
    <property type="match status" value="1"/>
</dbReference>
<evidence type="ECO:0000313" key="4">
    <source>
        <dbReference type="EMBL" id="AEF41541.1"/>
    </source>
</evidence>
<accession>F6ELU3</accession>
<dbReference type="Pfam" id="PF08212">
    <property type="entry name" value="Lipocalin_2"/>
    <property type="match status" value="1"/>
</dbReference>
<proteinExistence type="inferred from homology"/>
<dbReference type="InterPro" id="IPR047202">
    <property type="entry name" value="Lipocalin_Blc-like_dom"/>
</dbReference>
<dbReference type="EMBL" id="CP002786">
    <property type="protein sequence ID" value="AEF41541.1"/>
    <property type="molecule type" value="Genomic_DNA"/>
</dbReference>
<evidence type="ECO:0000259" key="3">
    <source>
        <dbReference type="Pfam" id="PF08212"/>
    </source>
</evidence>
<dbReference type="Gene3D" id="2.40.128.20">
    <property type="match status" value="1"/>
</dbReference>
<keyword evidence="4" id="KW-0449">Lipoprotein</keyword>